<evidence type="ECO:0000256" key="1">
    <source>
        <dbReference type="SAM" id="SignalP"/>
    </source>
</evidence>
<dbReference type="Proteomes" id="UP000215199">
    <property type="component" value="Unassembled WGS sequence"/>
</dbReference>
<sequence length="125" mass="13123">MITKTKSGRARRLLAVASLSAALMAAAAGTALASTQATGLHLSPGESQDMPTWFFGRTQVCFGNPEPVGGPDVSYIWWSSTSNGSGSLHPGEQSCMVRSFVGFRIGTQDISLDAHLDVWEPVGPA</sequence>
<accession>A0A229TB40</accession>
<organism evidence="2 3">
    <name type="scientific">Amycolatopsis vastitatis</name>
    <dbReference type="NCBI Taxonomy" id="1905142"/>
    <lineage>
        <taxon>Bacteria</taxon>
        <taxon>Bacillati</taxon>
        <taxon>Actinomycetota</taxon>
        <taxon>Actinomycetes</taxon>
        <taxon>Pseudonocardiales</taxon>
        <taxon>Pseudonocardiaceae</taxon>
        <taxon>Amycolatopsis</taxon>
    </lineage>
</organism>
<evidence type="ECO:0000313" key="2">
    <source>
        <dbReference type="EMBL" id="OXM68210.1"/>
    </source>
</evidence>
<gene>
    <name evidence="2" type="ORF">CF165_13755</name>
</gene>
<keyword evidence="3" id="KW-1185">Reference proteome</keyword>
<keyword evidence="1" id="KW-0732">Signal</keyword>
<evidence type="ECO:0000313" key="3">
    <source>
        <dbReference type="Proteomes" id="UP000215199"/>
    </source>
</evidence>
<dbReference type="EMBL" id="NMUL01000011">
    <property type="protein sequence ID" value="OXM68210.1"/>
    <property type="molecule type" value="Genomic_DNA"/>
</dbReference>
<proteinExistence type="predicted"/>
<feature type="signal peptide" evidence="1">
    <location>
        <begin position="1"/>
        <end position="33"/>
    </location>
</feature>
<feature type="chain" id="PRO_5012330533" evidence="1">
    <location>
        <begin position="34"/>
        <end position="125"/>
    </location>
</feature>
<dbReference type="AlphaFoldDB" id="A0A229TB40"/>
<reference evidence="3" key="1">
    <citation type="submission" date="2017-07" db="EMBL/GenBank/DDBJ databases">
        <title>Comparative genome mining reveals phylogenetic distribution patterns of secondary metabolites in Amycolatopsis.</title>
        <authorList>
            <person name="Adamek M."/>
            <person name="Alanjary M."/>
            <person name="Sales-Ortells H."/>
            <person name="Goodfellow M."/>
            <person name="Bull A.T."/>
            <person name="Kalinowski J."/>
            <person name="Ziemert N."/>
        </authorList>
    </citation>
    <scope>NUCLEOTIDE SEQUENCE [LARGE SCALE GENOMIC DNA]</scope>
    <source>
        <strain evidence="3">H5</strain>
    </source>
</reference>
<comment type="caution">
    <text evidence="2">The sequence shown here is derived from an EMBL/GenBank/DDBJ whole genome shotgun (WGS) entry which is preliminary data.</text>
</comment>
<protein>
    <submittedName>
        <fullName evidence="2">Uncharacterized protein</fullName>
    </submittedName>
</protein>
<dbReference type="RefSeq" id="WP_093947896.1">
    <property type="nucleotide sequence ID" value="NZ_NMUL01000011.1"/>
</dbReference>
<name>A0A229TB40_9PSEU</name>